<feature type="domain" description="VOC" evidence="1">
    <location>
        <begin position="17"/>
        <end position="131"/>
    </location>
</feature>
<protein>
    <submittedName>
        <fullName evidence="2">Glyoxalase</fullName>
    </submittedName>
</protein>
<dbReference type="PANTHER" id="PTHR36437">
    <property type="entry name" value="GLYOXALASE/BLEOMYCIN RESISTANCE PROTEIN/DIOXYGENASE"/>
    <property type="match status" value="1"/>
</dbReference>
<organism evidence="2 3">
    <name type="scientific">Mycolicibacterium peregrinum</name>
    <name type="common">Mycobacterium peregrinum</name>
    <dbReference type="NCBI Taxonomy" id="43304"/>
    <lineage>
        <taxon>Bacteria</taxon>
        <taxon>Bacillati</taxon>
        <taxon>Actinomycetota</taxon>
        <taxon>Actinomycetes</taxon>
        <taxon>Mycobacteriales</taxon>
        <taxon>Mycobacteriaceae</taxon>
        <taxon>Mycolicibacterium</taxon>
    </lineage>
</organism>
<dbReference type="InterPro" id="IPR029068">
    <property type="entry name" value="Glyas_Bleomycin-R_OHBP_Dase"/>
</dbReference>
<evidence type="ECO:0000259" key="1">
    <source>
        <dbReference type="PROSITE" id="PS51819"/>
    </source>
</evidence>
<dbReference type="Proteomes" id="UP000094008">
    <property type="component" value="Unassembled WGS sequence"/>
</dbReference>
<evidence type="ECO:0000313" key="3">
    <source>
        <dbReference type="Proteomes" id="UP000094008"/>
    </source>
</evidence>
<gene>
    <name evidence="2" type="ORF">A5779_22845</name>
</gene>
<evidence type="ECO:0000313" key="2">
    <source>
        <dbReference type="EMBL" id="OBB91952.1"/>
    </source>
</evidence>
<sequence>MSLASRQGLTNMTMTTRVLSVSVPVSDQDAALKFYTEVLGCELRTDMEVWPGARMIEVVPPGSDVALVLLPHDSQIPIAIRLGTADAQEAHDTVRDAGVTLHNDELIRMAGVPAMFSFTDPDGNGLVYLEDSEPTDPR</sequence>
<proteinExistence type="predicted"/>
<dbReference type="SUPFAM" id="SSF54593">
    <property type="entry name" value="Glyoxalase/Bleomycin resistance protein/Dihydroxybiphenyl dioxygenase"/>
    <property type="match status" value="1"/>
</dbReference>
<dbReference type="InterPro" id="IPR037523">
    <property type="entry name" value="VOC_core"/>
</dbReference>
<dbReference type="InterPro" id="IPR004360">
    <property type="entry name" value="Glyas_Fos-R_dOase_dom"/>
</dbReference>
<dbReference type="PANTHER" id="PTHR36437:SF2">
    <property type="entry name" value="GLYOXALASE_BLEOMYCIN RESISTANCE PROTEIN_DIOXYGENASE"/>
    <property type="match status" value="1"/>
</dbReference>
<name>A0A1A0W7E1_MYCPR</name>
<dbReference type="EMBL" id="LZSY01000080">
    <property type="protein sequence ID" value="OBB91952.1"/>
    <property type="molecule type" value="Genomic_DNA"/>
</dbReference>
<comment type="caution">
    <text evidence="2">The sequence shown here is derived from an EMBL/GenBank/DDBJ whole genome shotgun (WGS) entry which is preliminary data.</text>
</comment>
<dbReference type="Gene3D" id="3.10.180.10">
    <property type="entry name" value="2,3-Dihydroxybiphenyl 1,2-Dioxygenase, domain 1"/>
    <property type="match status" value="1"/>
</dbReference>
<dbReference type="PROSITE" id="PS51819">
    <property type="entry name" value="VOC"/>
    <property type="match status" value="1"/>
</dbReference>
<dbReference type="AlphaFoldDB" id="A0A1A0W7E1"/>
<reference evidence="3" key="1">
    <citation type="submission" date="2016-06" db="EMBL/GenBank/DDBJ databases">
        <authorList>
            <person name="Sutton G."/>
            <person name="Brinkac L."/>
            <person name="Sanka R."/>
            <person name="Adams M."/>
            <person name="Lau E."/>
            <person name="Mehaffy C."/>
            <person name="Tameris M."/>
            <person name="Hatherill M."/>
            <person name="Hanekom W."/>
            <person name="Mahomed H."/>
            <person name="Mcshane H."/>
        </authorList>
    </citation>
    <scope>NUCLEOTIDE SEQUENCE [LARGE SCALE GENOMIC DNA]</scope>
    <source>
        <strain evidence="3">852002-10433_SCH5171157</strain>
    </source>
</reference>
<dbReference type="Pfam" id="PF00903">
    <property type="entry name" value="Glyoxalase"/>
    <property type="match status" value="1"/>
</dbReference>
<accession>A0A1A0W7E1</accession>